<feature type="compositionally biased region" description="Low complexity" evidence="1">
    <location>
        <begin position="726"/>
        <end position="752"/>
    </location>
</feature>
<dbReference type="AlphaFoldDB" id="A0A2P6U4D6"/>
<dbReference type="InterPro" id="IPR044198">
    <property type="entry name" value="DEK"/>
</dbReference>
<feature type="compositionally biased region" description="Low complexity" evidence="1">
    <location>
        <begin position="476"/>
        <end position="501"/>
    </location>
</feature>
<feature type="compositionally biased region" description="Basic and acidic residues" evidence="1">
    <location>
        <begin position="936"/>
        <end position="966"/>
    </location>
</feature>
<feature type="region of interest" description="Disordered" evidence="1">
    <location>
        <begin position="605"/>
        <end position="631"/>
    </location>
</feature>
<feature type="compositionally biased region" description="Polar residues" evidence="1">
    <location>
        <begin position="192"/>
        <end position="205"/>
    </location>
</feature>
<dbReference type="GO" id="GO:0006325">
    <property type="term" value="P:chromatin organization"/>
    <property type="evidence" value="ECO:0007669"/>
    <property type="project" value="InterPro"/>
</dbReference>
<feature type="compositionally biased region" description="Low complexity" evidence="1">
    <location>
        <begin position="1183"/>
        <end position="1206"/>
    </location>
</feature>
<feature type="region of interest" description="Disordered" evidence="1">
    <location>
        <begin position="164"/>
        <end position="212"/>
    </location>
</feature>
<sequence>MHTSVAAVVLGGSQEAAEAAPHRPPASPLAQVEALGQALPLVPAPANLLARQALHDAALDAVAAVGPIPPDCLEACCLRDDLHLFIPAGPARSLLTWARLPLPLLYEGGQFSYPLRQVGLPAPLLQLALNRRASIGWDSCLWHTNLPMLAARSEYAVTLLQLAPGPGGASSRPEQGRQARARSPSKDDGSSDNDASQNAEQQSSSDEWEDDGGGFDLRQLCVVGTRSPTAHTCWQRHLAQQPLLLLQDGTLLEAQLQQDVQVVEAWRPPAGAVPARLQGVLQVAGGAQPRTALLALHNRLSRLDLRSSGGALSLLWQCPQGQHLTAICAPAPAGDASASGADEHLLAATTGTSAPGSGARVLLFDLRRPGQPVATWDQPQLGEKSLEAGTLLRWLPTLQPSAGAAASNSSQQLEAGQPQGGGLLLVGSSGGGQVVGCQFAEQAAGPALQARGGQIQEKPSTAAAALLERLQASLEQQQQEQQAQDQQAQAGGSAAAQLGTAGTPPAEQQLALQRWVEAGRLRLQKLSTATGVAIQFGMISEQQKQPHQLAGLAAVAADWATGQGLPVPLLCSLTPRGDVLLSLLREGQGQEAAQQMAAAAAPPLLVPVGQGQPDDADSDDEDQAHSRPAGMQRLPYVRGVPRAVVAAVRDGTLALCGCCRECLRRRLHSCVTRKALRQAGLLKQAGERRGQDPAVVTMPAGDSERSVVQLPLHTALAQRLVRAQEPATEAPAAAELAAEEAPAAAEQEAAVAEGEKKTPKAAPKPRAKPTPASEPAAGTDTGGRARRERKQVERFQVEAKRETEEVAVPQGSGERLRDIPNVAFKLGKLTGKDELVEGLHMVMYRRKGAAHQRKKAVLDFCGFAFAEDQQAKEVDARKASLGKWKLELLHKLMDVLDLQRGSGDKGAKIDRVLEFLQSPKALSDVDLAAKEADKKAKEKAKRERAAAKKEKEKAKKEKEKAKQEKAAKRKSSGAVGRPAKKAKKEAESEEEPESEPEESEEEEGSDEEQASDFEAEELGGKKGSKKAAGGSAAKRGRKAAAEREEQAGEEGGAAPMEEDEQPAQDPASQVPADELRREVEGILAGMAAAELRAITAKPILKQLEAKYGFSLRPRKQEVVDLAHAFVIKYFEDHPDEEEQEQAGEGEEAAAEEEEAQPAAEEAAAAAADEAAPADEAAAEEAEAAAAEGEQAGGDEPAVEEAPAAEEAAADQE</sequence>
<feature type="region of interest" description="Disordered" evidence="1">
    <location>
        <begin position="1130"/>
        <end position="1212"/>
    </location>
</feature>
<protein>
    <submittedName>
        <fullName evidence="2">DEK-like isoform X2 isoform A</fullName>
    </submittedName>
</protein>
<dbReference type="GO" id="GO:0003677">
    <property type="term" value="F:DNA binding"/>
    <property type="evidence" value="ECO:0007669"/>
    <property type="project" value="InterPro"/>
</dbReference>
<gene>
    <name evidence="2" type="ORF">C2E21_0024</name>
</gene>
<keyword evidence="3" id="KW-1185">Reference proteome</keyword>
<name>A0A2P6U4D6_CHLSO</name>
<feature type="compositionally biased region" description="Low complexity" evidence="1">
    <location>
        <begin position="1156"/>
        <end position="1175"/>
    </location>
</feature>
<feature type="compositionally biased region" description="Acidic residues" evidence="1">
    <location>
        <begin position="987"/>
        <end position="1017"/>
    </location>
</feature>
<evidence type="ECO:0000313" key="3">
    <source>
        <dbReference type="Proteomes" id="UP000239899"/>
    </source>
</evidence>
<accession>A0A2P6U4D6</accession>
<dbReference type="Proteomes" id="UP000239899">
    <property type="component" value="Unassembled WGS sequence"/>
</dbReference>
<feature type="compositionally biased region" description="Acidic residues" evidence="1">
    <location>
        <begin position="1133"/>
        <end position="1155"/>
    </location>
</feature>
<evidence type="ECO:0000313" key="2">
    <source>
        <dbReference type="EMBL" id="PRW61175.1"/>
    </source>
</evidence>
<feature type="compositionally biased region" description="Basic and acidic residues" evidence="1">
    <location>
        <begin position="790"/>
        <end position="804"/>
    </location>
</feature>
<dbReference type="GO" id="GO:2000779">
    <property type="term" value="P:regulation of double-strand break repair"/>
    <property type="evidence" value="ECO:0007669"/>
    <property type="project" value="TreeGrafter"/>
</dbReference>
<reference evidence="2 3" key="1">
    <citation type="journal article" date="2018" name="Plant J.">
        <title>Genome sequences of Chlorella sorokiniana UTEX 1602 and Micractinium conductrix SAG 241.80: implications to maltose excretion by a green alga.</title>
        <authorList>
            <person name="Arriola M.B."/>
            <person name="Velmurugan N."/>
            <person name="Zhang Y."/>
            <person name="Plunkett M.H."/>
            <person name="Hondzo H."/>
            <person name="Barney B.M."/>
        </authorList>
    </citation>
    <scope>NUCLEOTIDE SEQUENCE [LARGE SCALE GENOMIC DNA]</scope>
    <source>
        <strain evidence="3">UTEX 1602</strain>
    </source>
</reference>
<dbReference type="GO" id="GO:0005634">
    <property type="term" value="C:nucleus"/>
    <property type="evidence" value="ECO:0007669"/>
    <property type="project" value="TreeGrafter"/>
</dbReference>
<feature type="region of interest" description="Disordered" evidence="1">
    <location>
        <begin position="936"/>
        <end position="1076"/>
    </location>
</feature>
<dbReference type="GO" id="GO:0042393">
    <property type="term" value="F:histone binding"/>
    <property type="evidence" value="ECO:0007669"/>
    <property type="project" value="TreeGrafter"/>
</dbReference>
<evidence type="ECO:0000256" key="1">
    <source>
        <dbReference type="SAM" id="MobiDB-lite"/>
    </source>
</evidence>
<dbReference type="OrthoDB" id="370884at2759"/>
<organism evidence="2 3">
    <name type="scientific">Chlorella sorokiniana</name>
    <name type="common">Freshwater green alga</name>
    <dbReference type="NCBI Taxonomy" id="3076"/>
    <lineage>
        <taxon>Eukaryota</taxon>
        <taxon>Viridiplantae</taxon>
        <taxon>Chlorophyta</taxon>
        <taxon>core chlorophytes</taxon>
        <taxon>Trebouxiophyceae</taxon>
        <taxon>Chlorellales</taxon>
        <taxon>Chlorellaceae</taxon>
        <taxon>Chlorella clade</taxon>
        <taxon>Chlorella</taxon>
    </lineage>
</organism>
<dbReference type="PANTHER" id="PTHR13468">
    <property type="entry name" value="DEK PROTEIN"/>
    <property type="match status" value="1"/>
</dbReference>
<feature type="region of interest" description="Disordered" evidence="1">
    <location>
        <begin position="726"/>
        <end position="812"/>
    </location>
</feature>
<proteinExistence type="predicted"/>
<dbReference type="EMBL" id="LHPG02000001">
    <property type="protein sequence ID" value="PRW61175.1"/>
    <property type="molecule type" value="Genomic_DNA"/>
</dbReference>
<comment type="caution">
    <text evidence="2">The sequence shown here is derived from an EMBL/GenBank/DDBJ whole genome shotgun (WGS) entry which is preliminary data.</text>
</comment>
<dbReference type="STRING" id="3076.A0A2P6U4D6"/>
<feature type="region of interest" description="Disordered" evidence="1">
    <location>
        <begin position="476"/>
        <end position="506"/>
    </location>
</feature>
<dbReference type="PANTHER" id="PTHR13468:SF1">
    <property type="entry name" value="PROTEIN DEK"/>
    <property type="match status" value="1"/>
</dbReference>